<dbReference type="EMBL" id="SNYI01000001">
    <property type="protein sequence ID" value="TDQ33239.1"/>
    <property type="molecule type" value="Genomic_DNA"/>
</dbReference>
<name>A0A4R6TTJ0_9FLAO</name>
<sequence length="99" mass="11357">MIIYITLGIAFALAGLLIFALGAFQDTSDESDLAYNEQEVLKPVFEEEYMEIPLEQVVIADNTDASLKALSEKIRNFKQRNAFYRNSEFRFMDGSENNY</sequence>
<comment type="caution">
    <text evidence="2">The sequence shown here is derived from an EMBL/GenBank/DDBJ whole genome shotgun (WGS) entry which is preliminary data.</text>
</comment>
<evidence type="ECO:0000313" key="2">
    <source>
        <dbReference type="EMBL" id="TDQ33239.1"/>
    </source>
</evidence>
<reference evidence="2 3" key="1">
    <citation type="submission" date="2019-03" db="EMBL/GenBank/DDBJ databases">
        <title>Genomic Encyclopedia of Archaeal and Bacterial Type Strains, Phase II (KMG-II): from individual species to whole genera.</title>
        <authorList>
            <person name="Goeker M."/>
        </authorList>
    </citation>
    <scope>NUCLEOTIDE SEQUENCE [LARGE SCALE GENOMIC DNA]</scope>
    <source>
        <strain evidence="2 3">DSM 18435</strain>
    </source>
</reference>
<accession>A0A4R6TTJ0</accession>
<gene>
    <name evidence="2" type="ORF">CLV82_1077</name>
</gene>
<keyword evidence="1" id="KW-0175">Coiled coil</keyword>
<dbReference type="Proteomes" id="UP000295468">
    <property type="component" value="Unassembled WGS sequence"/>
</dbReference>
<evidence type="ECO:0000313" key="3">
    <source>
        <dbReference type="Proteomes" id="UP000295468"/>
    </source>
</evidence>
<organism evidence="2 3">
    <name type="scientific">Zeaxanthinibacter enoshimensis</name>
    <dbReference type="NCBI Taxonomy" id="392009"/>
    <lineage>
        <taxon>Bacteria</taxon>
        <taxon>Pseudomonadati</taxon>
        <taxon>Bacteroidota</taxon>
        <taxon>Flavobacteriia</taxon>
        <taxon>Flavobacteriales</taxon>
        <taxon>Flavobacteriaceae</taxon>
        <taxon>Zeaxanthinibacter</taxon>
    </lineage>
</organism>
<dbReference type="AlphaFoldDB" id="A0A4R6TTJ0"/>
<feature type="coiled-coil region" evidence="1">
    <location>
        <begin position="60"/>
        <end position="87"/>
    </location>
</feature>
<evidence type="ECO:0000256" key="1">
    <source>
        <dbReference type="SAM" id="Coils"/>
    </source>
</evidence>
<proteinExistence type="predicted"/>
<dbReference type="RefSeq" id="WP_133643241.1">
    <property type="nucleotide sequence ID" value="NZ_SNYI01000001.1"/>
</dbReference>
<protein>
    <submittedName>
        <fullName evidence="2">Uncharacterized protein</fullName>
    </submittedName>
</protein>
<keyword evidence="3" id="KW-1185">Reference proteome</keyword>